<reference evidence="6 7" key="1">
    <citation type="submission" date="2019-06" db="EMBL/GenBank/DDBJ databases">
        <title>YIM 131921 draft genome.</title>
        <authorList>
            <person name="Jiang L."/>
        </authorList>
    </citation>
    <scope>NUCLEOTIDE SEQUENCE [LARGE SCALE GENOMIC DNA]</scope>
    <source>
        <strain evidence="6 7">YIM 131921</strain>
    </source>
</reference>
<accession>A0A5C4N7A9</accession>
<evidence type="ECO:0000259" key="5">
    <source>
        <dbReference type="Pfam" id="PF02797"/>
    </source>
</evidence>
<proteinExistence type="inferred from homology"/>
<name>A0A5C4N7A9_9RHOB</name>
<dbReference type="Pfam" id="PF00195">
    <property type="entry name" value="Chal_sti_synt_N"/>
    <property type="match status" value="1"/>
</dbReference>
<dbReference type="GO" id="GO:0030639">
    <property type="term" value="P:polyketide biosynthetic process"/>
    <property type="evidence" value="ECO:0007669"/>
    <property type="project" value="TreeGrafter"/>
</dbReference>
<dbReference type="GO" id="GO:0016747">
    <property type="term" value="F:acyltransferase activity, transferring groups other than amino-acyl groups"/>
    <property type="evidence" value="ECO:0007669"/>
    <property type="project" value="InterPro"/>
</dbReference>
<dbReference type="RefSeq" id="WP_139075197.1">
    <property type="nucleotide sequence ID" value="NZ_VDFU01000002.1"/>
</dbReference>
<evidence type="ECO:0000256" key="2">
    <source>
        <dbReference type="ARBA" id="ARBA00022679"/>
    </source>
</evidence>
<evidence type="ECO:0000313" key="6">
    <source>
        <dbReference type="EMBL" id="TNC52513.1"/>
    </source>
</evidence>
<evidence type="ECO:0000259" key="4">
    <source>
        <dbReference type="Pfam" id="PF00195"/>
    </source>
</evidence>
<dbReference type="InterPro" id="IPR001099">
    <property type="entry name" value="Chalcone/stilbene_synt_N"/>
</dbReference>
<dbReference type="InterPro" id="IPR016039">
    <property type="entry name" value="Thiolase-like"/>
</dbReference>
<dbReference type="Proteomes" id="UP000305887">
    <property type="component" value="Unassembled WGS sequence"/>
</dbReference>
<feature type="domain" description="Chalcone/stilbene synthase N-terminal" evidence="4">
    <location>
        <begin position="38"/>
        <end position="212"/>
    </location>
</feature>
<dbReference type="AlphaFoldDB" id="A0A5C4N7A9"/>
<dbReference type="PANTHER" id="PTHR11877">
    <property type="entry name" value="HYDROXYMETHYLGLUTARYL-COA SYNTHASE"/>
    <property type="match status" value="1"/>
</dbReference>
<dbReference type="InterPro" id="IPR011141">
    <property type="entry name" value="Polyketide_synthase_type-III"/>
</dbReference>
<protein>
    <submittedName>
        <fullName evidence="6">Type III polyketide synthase</fullName>
    </submittedName>
</protein>
<gene>
    <name evidence="6" type="ORF">FHG66_03000</name>
</gene>
<organism evidence="6 7">
    <name type="scientific">Rubellimicrobium rubrum</name>
    <dbReference type="NCBI Taxonomy" id="2585369"/>
    <lineage>
        <taxon>Bacteria</taxon>
        <taxon>Pseudomonadati</taxon>
        <taxon>Pseudomonadota</taxon>
        <taxon>Alphaproteobacteria</taxon>
        <taxon>Rhodobacterales</taxon>
        <taxon>Roseobacteraceae</taxon>
        <taxon>Rubellimicrobium</taxon>
    </lineage>
</organism>
<dbReference type="PIRSF" id="PIRSF000451">
    <property type="entry name" value="PKS_III"/>
    <property type="match status" value="1"/>
</dbReference>
<dbReference type="EMBL" id="VDFU01000002">
    <property type="protein sequence ID" value="TNC52513.1"/>
    <property type="molecule type" value="Genomic_DNA"/>
</dbReference>
<evidence type="ECO:0000256" key="1">
    <source>
        <dbReference type="ARBA" id="ARBA00005531"/>
    </source>
</evidence>
<sequence>MSVFLNRISTAVPPNDVHGAFVDFAAGLLEGERSAPVFDRLVKRSQIDHRWSVLTLADRGRSAIAGNEEVYRRGSFPSTAERMRLFERFAVDLAQRAVDGLDLGDRVGDVTHVIAVSCTGLVAPGIDLQLIERCGLNPSVERTVVGFMGCYAAINALKLARHIVRSEEGARVLIVSVELCTLHLQETNDLEKVLSFLIFGDGCAAALVTSDPVGLSLDRFHAALLPEAADQITWRVGDHGFDMHLSGQVPGSVGEALRRGRETILHGTAIEEIDLWAVHPGGRTILDAVQGALDLEPQALATSREVLRSFGNMSSATVLFVLERLMKGANPGDRGCAMAFGPGLTAETLLFTAAAA</sequence>
<dbReference type="Pfam" id="PF02797">
    <property type="entry name" value="Chal_sti_synt_C"/>
    <property type="match status" value="1"/>
</dbReference>
<feature type="domain" description="Chalcone/stilbene synthase C-terminal" evidence="5">
    <location>
        <begin position="223"/>
        <end position="352"/>
    </location>
</feature>
<dbReference type="InterPro" id="IPR012328">
    <property type="entry name" value="Chalcone/stilbene_synt_C"/>
</dbReference>
<keyword evidence="7" id="KW-1185">Reference proteome</keyword>
<comment type="similarity">
    <text evidence="1">Belongs to the thiolase-like superfamily. Chalcone/stilbene synthases family.</text>
</comment>
<dbReference type="Gene3D" id="3.40.47.10">
    <property type="match status" value="2"/>
</dbReference>
<feature type="active site" description="Acyl-thioester intermediate" evidence="3">
    <location>
        <position position="150"/>
    </location>
</feature>
<dbReference type="CDD" id="cd00831">
    <property type="entry name" value="CHS_like"/>
    <property type="match status" value="1"/>
</dbReference>
<dbReference type="OrthoDB" id="9786288at2"/>
<evidence type="ECO:0000313" key="7">
    <source>
        <dbReference type="Proteomes" id="UP000305887"/>
    </source>
</evidence>
<dbReference type="SUPFAM" id="SSF53901">
    <property type="entry name" value="Thiolase-like"/>
    <property type="match status" value="1"/>
</dbReference>
<evidence type="ECO:0000256" key="3">
    <source>
        <dbReference type="PIRSR" id="PIRSR000451-1"/>
    </source>
</evidence>
<keyword evidence="2" id="KW-0808">Transferase</keyword>
<comment type="caution">
    <text evidence="6">The sequence shown here is derived from an EMBL/GenBank/DDBJ whole genome shotgun (WGS) entry which is preliminary data.</text>
</comment>
<dbReference type="PANTHER" id="PTHR11877:SF46">
    <property type="entry name" value="TYPE III POLYKETIDE SYNTHASE A"/>
    <property type="match status" value="1"/>
</dbReference>